<sequence length="300" mass="31993">MAVISIKRKAQQAPAPVPVGETVLRARGVSVTLGGTRIVEGVDFDVRAGEVLAILGPNGAGKSTLLGALAGDHAYGGSVELVGREVSDWPNRELALRRAVLRQSNSVSFPFPVVDIVKMGRAPWQSITTVEDDDRIIAEELLRSDTFRFAERTYTSLSGGERARVALARAMTQRTGLLLLDEPTAALDINYQEQVLAIARRTARHGSAVVVVLHDLAAAAAYSDRVLLLADGTMRACGAPAEVLTPELLSEVYRHPVRVSHDADGALSITPVRFPDEQSAELGGQPAPPSSSTPSERTHP</sequence>
<name>A0ABS1SMQ7_9MICO</name>
<dbReference type="EMBL" id="QYAD01000001">
    <property type="protein sequence ID" value="MBL3689429.1"/>
    <property type="molecule type" value="Genomic_DNA"/>
</dbReference>
<dbReference type="CDD" id="cd03214">
    <property type="entry name" value="ABC_Iron-Siderophores_B12_Hemin"/>
    <property type="match status" value="1"/>
</dbReference>
<organism evidence="7 8">
    <name type="scientific">Leucobacter chromiireducens subsp. chromiireducens</name>
    <dbReference type="NCBI Taxonomy" id="660067"/>
    <lineage>
        <taxon>Bacteria</taxon>
        <taxon>Bacillati</taxon>
        <taxon>Actinomycetota</taxon>
        <taxon>Actinomycetes</taxon>
        <taxon>Micrococcales</taxon>
        <taxon>Microbacteriaceae</taxon>
        <taxon>Leucobacter</taxon>
    </lineage>
</organism>
<dbReference type="InterPro" id="IPR003439">
    <property type="entry name" value="ABC_transporter-like_ATP-bd"/>
</dbReference>
<evidence type="ECO:0000259" key="6">
    <source>
        <dbReference type="PROSITE" id="PS50893"/>
    </source>
</evidence>
<dbReference type="PANTHER" id="PTHR42794:SF1">
    <property type="entry name" value="HEMIN IMPORT ATP-BINDING PROTEIN HMUV"/>
    <property type="match status" value="1"/>
</dbReference>
<dbReference type="SUPFAM" id="SSF52540">
    <property type="entry name" value="P-loop containing nucleoside triphosphate hydrolases"/>
    <property type="match status" value="1"/>
</dbReference>
<protein>
    <submittedName>
        <fullName evidence="7">Heme ABC transporter ATP-binding protein</fullName>
    </submittedName>
</protein>
<gene>
    <name evidence="7" type="ORF">D3226_05565</name>
</gene>
<evidence type="ECO:0000256" key="1">
    <source>
        <dbReference type="ARBA" id="ARBA00022448"/>
    </source>
</evidence>
<keyword evidence="2" id="KW-0547">Nucleotide-binding</keyword>
<dbReference type="PROSITE" id="PS00211">
    <property type="entry name" value="ABC_TRANSPORTER_1"/>
    <property type="match status" value="1"/>
</dbReference>
<dbReference type="InterPro" id="IPR027417">
    <property type="entry name" value="P-loop_NTPase"/>
</dbReference>
<dbReference type="PROSITE" id="PS50893">
    <property type="entry name" value="ABC_TRANSPORTER_2"/>
    <property type="match status" value="1"/>
</dbReference>
<dbReference type="GO" id="GO:0005524">
    <property type="term" value="F:ATP binding"/>
    <property type="evidence" value="ECO:0007669"/>
    <property type="project" value="UniProtKB-KW"/>
</dbReference>
<evidence type="ECO:0000256" key="5">
    <source>
        <dbReference type="SAM" id="MobiDB-lite"/>
    </source>
</evidence>
<feature type="domain" description="ABC transporter" evidence="6">
    <location>
        <begin position="24"/>
        <end position="256"/>
    </location>
</feature>
<evidence type="ECO:0000256" key="3">
    <source>
        <dbReference type="ARBA" id="ARBA00022840"/>
    </source>
</evidence>
<dbReference type="NCBIfam" id="NF010068">
    <property type="entry name" value="PRK13548.1"/>
    <property type="match status" value="1"/>
</dbReference>
<feature type="region of interest" description="Disordered" evidence="5">
    <location>
        <begin position="273"/>
        <end position="300"/>
    </location>
</feature>
<accession>A0ABS1SMQ7</accession>
<keyword evidence="3 7" id="KW-0067">ATP-binding</keyword>
<dbReference type="Proteomes" id="UP001646141">
    <property type="component" value="Unassembled WGS sequence"/>
</dbReference>
<dbReference type="SMART" id="SM00382">
    <property type="entry name" value="AAA"/>
    <property type="match status" value="1"/>
</dbReference>
<evidence type="ECO:0000256" key="2">
    <source>
        <dbReference type="ARBA" id="ARBA00022741"/>
    </source>
</evidence>
<dbReference type="Gene3D" id="3.40.50.300">
    <property type="entry name" value="P-loop containing nucleotide triphosphate hydrolases"/>
    <property type="match status" value="1"/>
</dbReference>
<dbReference type="InterPro" id="IPR003593">
    <property type="entry name" value="AAA+_ATPase"/>
</dbReference>
<proteinExistence type="predicted"/>
<dbReference type="PANTHER" id="PTHR42794">
    <property type="entry name" value="HEMIN IMPORT ATP-BINDING PROTEIN HMUV"/>
    <property type="match status" value="1"/>
</dbReference>
<dbReference type="Pfam" id="PF00005">
    <property type="entry name" value="ABC_tran"/>
    <property type="match status" value="1"/>
</dbReference>
<evidence type="ECO:0000313" key="7">
    <source>
        <dbReference type="EMBL" id="MBL3689429.1"/>
    </source>
</evidence>
<comment type="caution">
    <text evidence="7">The sequence shown here is derived from an EMBL/GenBank/DDBJ whole genome shotgun (WGS) entry which is preliminary data.</text>
</comment>
<keyword evidence="8" id="KW-1185">Reference proteome</keyword>
<keyword evidence="1" id="KW-0813">Transport</keyword>
<dbReference type="InterPro" id="IPR017871">
    <property type="entry name" value="ABC_transporter-like_CS"/>
</dbReference>
<keyword evidence="4" id="KW-1278">Translocase</keyword>
<evidence type="ECO:0000313" key="8">
    <source>
        <dbReference type="Proteomes" id="UP001646141"/>
    </source>
</evidence>
<reference evidence="7 8" key="1">
    <citation type="submission" date="2018-09" db="EMBL/GenBank/DDBJ databases">
        <title>Comparative genomics of Leucobacter spp.</title>
        <authorList>
            <person name="Reis A.C."/>
            <person name="Kolvenbach B.A."/>
            <person name="Corvini P.F.X."/>
            <person name="Nunes O.C."/>
        </authorList>
    </citation>
    <scope>NUCLEOTIDE SEQUENCE [LARGE SCALE GENOMIC DNA]</scope>
    <source>
        <strain evidence="7 8">L-1</strain>
    </source>
</reference>
<evidence type="ECO:0000256" key="4">
    <source>
        <dbReference type="ARBA" id="ARBA00022967"/>
    </source>
</evidence>